<sequence length="180" mass="20210">MGPLCFLILINDTLTNTPHHWKYVDDCTVLPLASILVARWPGIAKSANLLGVTVDNQLTCKQHVTTTVRSAAYKLYMLRTLKSLCTLADKLKGEYLTFILPRIMYSSPAWSSSLTSTQQQQLEDVQKRTCRIILDPAYTNYDHALTTLSLPRLSIKHQEALVKLGRGLLRQFTPSPSPLP</sequence>
<comment type="caution">
    <text evidence="1">The sequence shown here is derived from an EMBL/GenBank/DDBJ whole genome shotgun (WGS) entry which is preliminary data.</text>
</comment>
<keyword evidence="2" id="KW-1185">Reference proteome</keyword>
<name>A0A5B7FGF5_PORTR</name>
<evidence type="ECO:0008006" key="3">
    <source>
        <dbReference type="Google" id="ProtNLM"/>
    </source>
</evidence>
<dbReference type="Proteomes" id="UP000324222">
    <property type="component" value="Unassembled WGS sequence"/>
</dbReference>
<dbReference type="AlphaFoldDB" id="A0A5B7FGF5"/>
<proteinExistence type="predicted"/>
<protein>
    <recommendedName>
        <fullName evidence="3">Reverse transcriptase domain-containing protein</fullName>
    </recommendedName>
</protein>
<evidence type="ECO:0000313" key="1">
    <source>
        <dbReference type="EMBL" id="MPC46361.1"/>
    </source>
</evidence>
<reference evidence="1 2" key="1">
    <citation type="submission" date="2019-05" db="EMBL/GenBank/DDBJ databases">
        <title>Another draft genome of Portunus trituberculatus and its Hox gene families provides insights of decapod evolution.</title>
        <authorList>
            <person name="Jeong J.-H."/>
            <person name="Song I."/>
            <person name="Kim S."/>
            <person name="Choi T."/>
            <person name="Kim D."/>
            <person name="Ryu S."/>
            <person name="Kim W."/>
        </authorList>
    </citation>
    <scope>NUCLEOTIDE SEQUENCE [LARGE SCALE GENOMIC DNA]</scope>
    <source>
        <tissue evidence="1">Muscle</tissue>
    </source>
</reference>
<accession>A0A5B7FGF5</accession>
<dbReference type="OrthoDB" id="411823at2759"/>
<organism evidence="1 2">
    <name type="scientific">Portunus trituberculatus</name>
    <name type="common">Swimming crab</name>
    <name type="synonym">Neptunus trituberculatus</name>
    <dbReference type="NCBI Taxonomy" id="210409"/>
    <lineage>
        <taxon>Eukaryota</taxon>
        <taxon>Metazoa</taxon>
        <taxon>Ecdysozoa</taxon>
        <taxon>Arthropoda</taxon>
        <taxon>Crustacea</taxon>
        <taxon>Multicrustacea</taxon>
        <taxon>Malacostraca</taxon>
        <taxon>Eumalacostraca</taxon>
        <taxon>Eucarida</taxon>
        <taxon>Decapoda</taxon>
        <taxon>Pleocyemata</taxon>
        <taxon>Brachyura</taxon>
        <taxon>Eubrachyura</taxon>
        <taxon>Portunoidea</taxon>
        <taxon>Portunidae</taxon>
        <taxon>Portuninae</taxon>
        <taxon>Portunus</taxon>
    </lineage>
</organism>
<dbReference type="EMBL" id="VSRR010007169">
    <property type="protein sequence ID" value="MPC46361.1"/>
    <property type="molecule type" value="Genomic_DNA"/>
</dbReference>
<gene>
    <name evidence="1" type="ORF">E2C01_040080</name>
</gene>
<evidence type="ECO:0000313" key="2">
    <source>
        <dbReference type="Proteomes" id="UP000324222"/>
    </source>
</evidence>